<evidence type="ECO:0000256" key="7">
    <source>
        <dbReference type="ARBA" id="ARBA00023160"/>
    </source>
</evidence>
<evidence type="ECO:0000256" key="4">
    <source>
        <dbReference type="ARBA" id="ARBA00022832"/>
    </source>
</evidence>
<keyword evidence="3" id="KW-0378">Hydrolase</keyword>
<keyword evidence="6" id="KW-0443">Lipid metabolism</keyword>
<keyword evidence="5" id="KW-0809">Transit peptide</keyword>
<evidence type="ECO:0000256" key="2">
    <source>
        <dbReference type="ARBA" id="ARBA00022516"/>
    </source>
</evidence>
<dbReference type="Pfam" id="PF01643">
    <property type="entry name" value="Acyl-ACP_TE"/>
    <property type="match status" value="1"/>
</dbReference>
<proteinExistence type="inferred from homology"/>
<dbReference type="PANTHER" id="PTHR31727:SF6">
    <property type="entry name" value="OLEOYL-ACYL CARRIER PROTEIN THIOESTERASE 1, CHLOROPLASTIC"/>
    <property type="match status" value="1"/>
</dbReference>
<dbReference type="InterPro" id="IPR029069">
    <property type="entry name" value="HotDog_dom_sf"/>
</dbReference>
<evidence type="ECO:0000256" key="6">
    <source>
        <dbReference type="ARBA" id="ARBA00023098"/>
    </source>
</evidence>
<reference evidence="10" key="2">
    <citation type="submission" date="2021-04" db="EMBL/GenBank/DDBJ databases">
        <authorList>
            <person name="Gilroy R."/>
        </authorList>
    </citation>
    <scope>NUCLEOTIDE SEQUENCE</scope>
    <source>
        <strain evidence="10">CHK185-5351</strain>
    </source>
</reference>
<evidence type="ECO:0000256" key="3">
    <source>
        <dbReference type="ARBA" id="ARBA00022801"/>
    </source>
</evidence>
<comment type="caution">
    <text evidence="10">The sequence shown here is derived from an EMBL/GenBank/DDBJ whole genome shotgun (WGS) entry which is preliminary data.</text>
</comment>
<evidence type="ECO:0000256" key="1">
    <source>
        <dbReference type="ARBA" id="ARBA00006500"/>
    </source>
</evidence>
<reference evidence="10" key="1">
    <citation type="journal article" date="2021" name="PeerJ">
        <title>Extensive microbial diversity within the chicken gut microbiome revealed by metagenomics and culture.</title>
        <authorList>
            <person name="Gilroy R."/>
            <person name="Ravi A."/>
            <person name="Getino M."/>
            <person name="Pursley I."/>
            <person name="Horton D.L."/>
            <person name="Alikhan N.F."/>
            <person name="Baker D."/>
            <person name="Gharbi K."/>
            <person name="Hall N."/>
            <person name="Watson M."/>
            <person name="Adriaenssens E.M."/>
            <person name="Foster-Nyarko E."/>
            <person name="Jarju S."/>
            <person name="Secka A."/>
            <person name="Antonio M."/>
            <person name="Oren A."/>
            <person name="Chaudhuri R.R."/>
            <person name="La Ragione R."/>
            <person name="Hildebrand F."/>
            <person name="Pallen M.J."/>
        </authorList>
    </citation>
    <scope>NUCLEOTIDE SEQUENCE</scope>
    <source>
        <strain evidence="10">CHK185-5351</strain>
    </source>
</reference>
<sequence>MKYYFDSRIRYSELDENLCLPLHGLINYFQDCSTFQSEELGIGVEYLKEKGRLWVLTSWQIRIFRYPSLGEEVRTGTWACGFHGFVGMRNFVMETAEGEMLACAYSEWAYMDPVAGRPVRADAGEIQRYGMEEPLEMEYAGRKISVPGEQRFLDPVTVHAHHLDSNHHVNNGQYVAIAAEYLPEGFQVRQLRAEYKRQARLGDILTPGISESSGAYVVTLNDQAGRPYVILEFS</sequence>
<dbReference type="AlphaFoldDB" id="A0A9D2N847"/>
<accession>A0A9D2N847</accession>
<dbReference type="InterPro" id="IPR049427">
    <property type="entry name" value="Acyl-ACP_TE_C"/>
</dbReference>
<organism evidence="10 11">
    <name type="scientific">Candidatus Fusicatenibacter intestinigallinarum</name>
    <dbReference type="NCBI Taxonomy" id="2838598"/>
    <lineage>
        <taxon>Bacteria</taxon>
        <taxon>Bacillati</taxon>
        <taxon>Bacillota</taxon>
        <taxon>Clostridia</taxon>
        <taxon>Lachnospirales</taxon>
        <taxon>Lachnospiraceae</taxon>
        <taxon>Fusicatenibacter</taxon>
    </lineage>
</organism>
<dbReference type="SUPFAM" id="SSF54637">
    <property type="entry name" value="Thioesterase/thiol ester dehydrase-isomerase"/>
    <property type="match status" value="2"/>
</dbReference>
<dbReference type="InterPro" id="IPR045023">
    <property type="entry name" value="FATA/B"/>
</dbReference>
<evidence type="ECO:0000259" key="9">
    <source>
        <dbReference type="Pfam" id="PF20791"/>
    </source>
</evidence>
<comment type="similarity">
    <text evidence="1">Belongs to the acyl-ACP thioesterase family.</text>
</comment>
<evidence type="ECO:0000256" key="5">
    <source>
        <dbReference type="ARBA" id="ARBA00022946"/>
    </source>
</evidence>
<evidence type="ECO:0000259" key="8">
    <source>
        <dbReference type="Pfam" id="PF01643"/>
    </source>
</evidence>
<dbReference type="GO" id="GO:0016297">
    <property type="term" value="F:fatty acyl-[ACP] hydrolase activity"/>
    <property type="evidence" value="ECO:0007669"/>
    <property type="project" value="InterPro"/>
</dbReference>
<dbReference type="CDD" id="cd00586">
    <property type="entry name" value="4HBT"/>
    <property type="match status" value="1"/>
</dbReference>
<dbReference type="Proteomes" id="UP000823849">
    <property type="component" value="Unassembled WGS sequence"/>
</dbReference>
<protein>
    <submittedName>
        <fullName evidence="10">Acyl-[acyl-carrier-protein] thioesterase</fullName>
    </submittedName>
</protein>
<dbReference type="GO" id="GO:0000036">
    <property type="term" value="F:acyl carrier activity"/>
    <property type="evidence" value="ECO:0007669"/>
    <property type="project" value="TreeGrafter"/>
</dbReference>
<evidence type="ECO:0000313" key="10">
    <source>
        <dbReference type="EMBL" id="HJC14888.1"/>
    </source>
</evidence>
<name>A0A9D2N847_9FIRM</name>
<feature type="domain" description="Acyl-ACP thioesterase-like C-terminal" evidence="9">
    <location>
        <begin position="151"/>
        <end position="206"/>
    </location>
</feature>
<dbReference type="InterPro" id="IPR002864">
    <property type="entry name" value="Acyl-ACP_thioesterase_NHD"/>
</dbReference>
<dbReference type="Gene3D" id="3.10.129.10">
    <property type="entry name" value="Hotdog Thioesterase"/>
    <property type="match status" value="1"/>
</dbReference>
<feature type="domain" description="Acyl-ACP thioesterase N-terminal hotdog" evidence="8">
    <location>
        <begin position="8"/>
        <end position="119"/>
    </location>
</feature>
<dbReference type="Pfam" id="PF20791">
    <property type="entry name" value="Acyl-ACP_TE_C"/>
    <property type="match status" value="1"/>
</dbReference>
<keyword evidence="7" id="KW-0275">Fatty acid biosynthesis</keyword>
<evidence type="ECO:0000313" key="11">
    <source>
        <dbReference type="Proteomes" id="UP000823849"/>
    </source>
</evidence>
<dbReference type="PANTHER" id="PTHR31727">
    <property type="entry name" value="OLEOYL-ACYL CARRIER PROTEIN THIOESTERASE 1, CHLOROPLASTIC"/>
    <property type="match status" value="1"/>
</dbReference>
<keyword evidence="2" id="KW-0444">Lipid biosynthesis</keyword>
<keyword evidence="4" id="KW-0276">Fatty acid metabolism</keyword>
<dbReference type="EMBL" id="DWWU01000015">
    <property type="protein sequence ID" value="HJC14888.1"/>
    <property type="molecule type" value="Genomic_DNA"/>
</dbReference>
<gene>
    <name evidence="10" type="ORF">H9705_03530</name>
</gene>